<reference evidence="3" key="1">
    <citation type="journal article" date="2012" name="Nat. Biotechnol.">
        <title>Reference genome sequence of the model plant Setaria.</title>
        <authorList>
            <person name="Bennetzen J.L."/>
            <person name="Schmutz J."/>
            <person name="Wang H."/>
            <person name="Percifield R."/>
            <person name="Hawkins J."/>
            <person name="Pontaroli A.C."/>
            <person name="Estep M."/>
            <person name="Feng L."/>
            <person name="Vaughn J.N."/>
            <person name="Grimwood J."/>
            <person name="Jenkins J."/>
            <person name="Barry K."/>
            <person name="Lindquist E."/>
            <person name="Hellsten U."/>
            <person name="Deshpande S."/>
            <person name="Wang X."/>
            <person name="Wu X."/>
            <person name="Mitros T."/>
            <person name="Triplett J."/>
            <person name="Yang X."/>
            <person name="Ye C.Y."/>
            <person name="Mauro-Herrera M."/>
            <person name="Wang L."/>
            <person name="Li P."/>
            <person name="Sharma M."/>
            <person name="Sharma R."/>
            <person name="Ronald P.C."/>
            <person name="Panaud O."/>
            <person name="Kellogg E.A."/>
            <person name="Brutnell T.P."/>
            <person name="Doust A.N."/>
            <person name="Tuskan G.A."/>
            <person name="Rokhsar D."/>
            <person name="Devos K.M."/>
        </authorList>
    </citation>
    <scope>NUCLEOTIDE SEQUENCE [LARGE SCALE GENOMIC DNA]</scope>
    <source>
        <strain evidence="3">cv. Yugu1</strain>
    </source>
</reference>
<dbReference type="Gramene" id="KQL03867">
    <property type="protein sequence ID" value="KQL03867"/>
    <property type="gene ID" value="SETIT_003758mg"/>
</dbReference>
<dbReference type="EnsemblPlants" id="KQL03867">
    <property type="protein sequence ID" value="KQL03867"/>
    <property type="gene ID" value="SETIT_003758mg"/>
</dbReference>
<dbReference type="InterPro" id="IPR004926">
    <property type="entry name" value="LEA_3a"/>
</dbReference>
<evidence type="ECO:0000313" key="2">
    <source>
        <dbReference type="EnsemblPlants" id="KQL03867"/>
    </source>
</evidence>
<keyword evidence="3" id="KW-1185">Reference proteome</keyword>
<accession>K3XPD4</accession>
<evidence type="ECO:0000256" key="1">
    <source>
        <dbReference type="SAM" id="MobiDB-lite"/>
    </source>
</evidence>
<organism evidence="2 3">
    <name type="scientific">Setaria italica</name>
    <name type="common">Foxtail millet</name>
    <name type="synonym">Panicum italicum</name>
    <dbReference type="NCBI Taxonomy" id="4555"/>
    <lineage>
        <taxon>Eukaryota</taxon>
        <taxon>Viridiplantae</taxon>
        <taxon>Streptophyta</taxon>
        <taxon>Embryophyta</taxon>
        <taxon>Tracheophyta</taxon>
        <taxon>Spermatophyta</taxon>
        <taxon>Magnoliopsida</taxon>
        <taxon>Liliopsida</taxon>
        <taxon>Poales</taxon>
        <taxon>Poaceae</taxon>
        <taxon>PACMAD clade</taxon>
        <taxon>Panicoideae</taxon>
        <taxon>Panicodae</taxon>
        <taxon>Paniceae</taxon>
        <taxon>Cenchrinae</taxon>
        <taxon>Setaria</taxon>
    </lineage>
</organism>
<dbReference type="Proteomes" id="UP000004995">
    <property type="component" value="Unassembled WGS sequence"/>
</dbReference>
<dbReference type="EMBL" id="AGNK02002802">
    <property type="status" value="NOT_ANNOTATED_CDS"/>
    <property type="molecule type" value="Genomic_DNA"/>
</dbReference>
<dbReference type="Pfam" id="PF03242">
    <property type="entry name" value="LEA_3a"/>
    <property type="match status" value="1"/>
</dbReference>
<protein>
    <submittedName>
        <fullName evidence="2">Uncharacterized protein</fullName>
    </submittedName>
</protein>
<proteinExistence type="predicted"/>
<evidence type="ECO:0000313" key="3">
    <source>
        <dbReference type="Proteomes" id="UP000004995"/>
    </source>
</evidence>
<dbReference type="OMA" id="HYRPSNW"/>
<name>K3XPD4_SETIT</name>
<reference evidence="2" key="2">
    <citation type="submission" date="2018-08" db="UniProtKB">
        <authorList>
            <consortium name="EnsemblPlants"/>
        </authorList>
    </citation>
    <scope>IDENTIFICATION</scope>
    <source>
        <strain evidence="2">Yugu1</strain>
    </source>
</reference>
<dbReference type="InParanoid" id="K3XPD4"/>
<sequence>HHAQQRAPSRAGERAERQQPSDPSPQKQEADPMALALSGSSALRAALSTLAPRASATRGYAASAAYGAMRRAAAAAEGAAAGEAKEAGRGAAAEISWVPDPVTGHYRPANWAAAADPADLRAAHLARTYARA</sequence>
<dbReference type="GO" id="GO:0006950">
    <property type="term" value="P:response to stress"/>
    <property type="evidence" value="ECO:0000318"/>
    <property type="project" value="GO_Central"/>
</dbReference>
<dbReference type="PANTHER" id="PTHR33509:SF5">
    <property type="entry name" value="PROTEIN SENESCENCE-ASSOCIATED GENE 21, MITOCHONDRIAL"/>
    <property type="match status" value="1"/>
</dbReference>
<dbReference type="eggNOG" id="ENOG502R3S9">
    <property type="taxonomic scope" value="Eukaryota"/>
</dbReference>
<feature type="region of interest" description="Disordered" evidence="1">
    <location>
        <begin position="1"/>
        <end position="33"/>
    </location>
</feature>
<dbReference type="HOGENOM" id="CLU_158380_1_0_1"/>
<dbReference type="AlphaFoldDB" id="K3XPD4"/>
<dbReference type="PANTHER" id="PTHR33509">
    <property type="entry name" value="LATE EMBRYOGENIS ABUNDANT PROTEIN 2-RELATED"/>
    <property type="match status" value="1"/>
</dbReference>